<dbReference type="EMBL" id="CM007903">
    <property type="protein sequence ID" value="OTF98807.1"/>
    <property type="molecule type" value="Genomic_DNA"/>
</dbReference>
<dbReference type="InterPro" id="IPR006564">
    <property type="entry name" value="Znf_PMZ"/>
</dbReference>
<feature type="compositionally biased region" description="Basic residues" evidence="5">
    <location>
        <begin position="738"/>
        <end position="747"/>
    </location>
</feature>
<dbReference type="PANTHER" id="PTHR47718:SF12">
    <property type="entry name" value="PROTEIN FAR1-RELATED SEQUENCE"/>
    <property type="match status" value="1"/>
</dbReference>
<keyword evidence="3" id="KW-0862">Zinc</keyword>
<dbReference type="InterPro" id="IPR018289">
    <property type="entry name" value="MULE_transposase_dom"/>
</dbReference>
<dbReference type="STRING" id="4232.A0A251SJ10"/>
<keyword evidence="2 4" id="KW-0863">Zinc-finger</keyword>
<organism evidence="7 8">
    <name type="scientific">Helianthus annuus</name>
    <name type="common">Common sunflower</name>
    <dbReference type="NCBI Taxonomy" id="4232"/>
    <lineage>
        <taxon>Eukaryota</taxon>
        <taxon>Viridiplantae</taxon>
        <taxon>Streptophyta</taxon>
        <taxon>Embryophyta</taxon>
        <taxon>Tracheophyta</taxon>
        <taxon>Spermatophyta</taxon>
        <taxon>Magnoliopsida</taxon>
        <taxon>eudicotyledons</taxon>
        <taxon>Gunneridae</taxon>
        <taxon>Pentapetalae</taxon>
        <taxon>asterids</taxon>
        <taxon>campanulids</taxon>
        <taxon>Asterales</taxon>
        <taxon>Asteraceae</taxon>
        <taxon>Asteroideae</taxon>
        <taxon>Heliantheae alliance</taxon>
        <taxon>Heliantheae</taxon>
        <taxon>Helianthus</taxon>
    </lineage>
</organism>
<dbReference type="PANTHER" id="PTHR47718">
    <property type="entry name" value="OS01G0519700 PROTEIN"/>
    <property type="match status" value="1"/>
</dbReference>
<dbReference type="Pfam" id="PF04434">
    <property type="entry name" value="SWIM"/>
    <property type="match status" value="1"/>
</dbReference>
<sequence length="758" mass="86759">MAVTPNFYHSPRGTKYWIPNVPTPLKPATGMVFGRWEDAVTLYQDYAQRAGFDIRLSTVARYKGVITHRYIVCSRFGNPNSNTGDSMDVTPASSKQRNSSFKVTDCQACIKLKPVKGTEGYSIYKFIEPHNHGLVDVDNMDLTRGRRQLTFTEQEFIHKAQTSGFGATVSHRMQASLKGGEHLVRGTKTDHKNFARDIREFIGERDAQMVIDKLNGNMLHLENFYFNHTVVNGELRSLFWVDDICKCNYNAFGDVVAFDATYDTNKYNMIFVPFTGVDNHQKCVTFGAGLLYNETIESFTWLLDSFLKAHVKHPRLVLTDQDAAMKQAVSSVFTESTHRLCMWHVTKKLPAKVCGDKLENTDLRSRIHKLVWNVFIKPSTFESRWKDLMDEFDLGDNNWLNDMFEIRDQWVPAYFRDLPMCCLMKTTSRCESSNSLFKVYSSSGNTLVQFMLCYENTLNAQRFEHRRLQYETTTTSPKMLTSLPIERHASYIYTHNLFKEVQKEIHKGLYSCGLDRVETVDGCRISFVNHHDKSKGLVGEFKVTFTLNDGTIECSCRGFTRIGYLCRHIFCVFRNMNIDVIPDQYVASRWRHDVLPPKIFSIDARYLGGRDEKTIKRQEATTLFNECADRVRGDLENLIDFVEDMRMLKEKIYQAIPEKPAYNSKAVVISDLTGYSEPESVTATAPKGIRNKGCGTSRRLIGPGEKAVERSQKPKRLCRTCFTYTTHDSRNCKAKDPKGKKKAKKSSNSKGKGAQDDA</sequence>
<dbReference type="InParanoid" id="A0A251SJ10"/>
<dbReference type="Pfam" id="PF03101">
    <property type="entry name" value="FAR1"/>
    <property type="match status" value="1"/>
</dbReference>
<evidence type="ECO:0000256" key="1">
    <source>
        <dbReference type="ARBA" id="ARBA00022723"/>
    </source>
</evidence>
<feature type="region of interest" description="Disordered" evidence="5">
    <location>
        <begin position="728"/>
        <end position="758"/>
    </location>
</feature>
<evidence type="ECO:0000256" key="4">
    <source>
        <dbReference type="PROSITE-ProRule" id="PRU00325"/>
    </source>
</evidence>
<reference evidence="8" key="1">
    <citation type="journal article" date="2017" name="Nature">
        <title>The sunflower genome provides insights into oil metabolism, flowering and Asterid evolution.</title>
        <authorList>
            <person name="Badouin H."/>
            <person name="Gouzy J."/>
            <person name="Grassa C.J."/>
            <person name="Murat F."/>
            <person name="Staton S.E."/>
            <person name="Cottret L."/>
            <person name="Lelandais-Briere C."/>
            <person name="Owens G.L."/>
            <person name="Carrere S."/>
            <person name="Mayjonade B."/>
            <person name="Legrand L."/>
            <person name="Gill N."/>
            <person name="Kane N.C."/>
            <person name="Bowers J.E."/>
            <person name="Hubner S."/>
            <person name="Bellec A."/>
            <person name="Berard A."/>
            <person name="Berges H."/>
            <person name="Blanchet N."/>
            <person name="Boniface M.C."/>
            <person name="Brunel D."/>
            <person name="Catrice O."/>
            <person name="Chaidir N."/>
            <person name="Claudel C."/>
            <person name="Donnadieu C."/>
            <person name="Faraut T."/>
            <person name="Fievet G."/>
            <person name="Helmstetter N."/>
            <person name="King M."/>
            <person name="Knapp S.J."/>
            <person name="Lai Z."/>
            <person name="Le Paslier M.C."/>
            <person name="Lippi Y."/>
            <person name="Lorenzon L."/>
            <person name="Mandel J.R."/>
            <person name="Marage G."/>
            <person name="Marchand G."/>
            <person name="Marquand E."/>
            <person name="Bret-Mestries E."/>
            <person name="Morien E."/>
            <person name="Nambeesan S."/>
            <person name="Nguyen T."/>
            <person name="Pegot-Espagnet P."/>
            <person name="Pouilly N."/>
            <person name="Raftis F."/>
            <person name="Sallet E."/>
            <person name="Schiex T."/>
            <person name="Thomas J."/>
            <person name="Vandecasteele C."/>
            <person name="Vares D."/>
            <person name="Vear F."/>
            <person name="Vautrin S."/>
            <person name="Crespi M."/>
            <person name="Mangin B."/>
            <person name="Burke J.M."/>
            <person name="Salse J."/>
            <person name="Munos S."/>
            <person name="Vincourt P."/>
            <person name="Rieseberg L.H."/>
            <person name="Langlade N.B."/>
        </authorList>
    </citation>
    <scope>NUCLEOTIDE SEQUENCE [LARGE SCALE GENOMIC DNA]</scope>
    <source>
        <strain evidence="8">cv. SF193</strain>
    </source>
</reference>
<protein>
    <submittedName>
        <fullName evidence="7">Putative FAR1 DNA binding domain, Zinc finger, SWIM-type, MULE transposase domain, FHY3/FAR1 family</fullName>
    </submittedName>
</protein>
<dbReference type="Proteomes" id="UP000215914">
    <property type="component" value="Chromosome 14"/>
</dbReference>
<dbReference type="GO" id="GO:0008270">
    <property type="term" value="F:zinc ion binding"/>
    <property type="evidence" value="ECO:0007669"/>
    <property type="project" value="UniProtKB-KW"/>
</dbReference>
<name>A0A251SJ10_HELAN</name>
<keyword evidence="1" id="KW-0479">Metal-binding</keyword>
<keyword evidence="8" id="KW-1185">Reference proteome</keyword>
<accession>A0A251SJ10</accession>
<dbReference type="PROSITE" id="PS50966">
    <property type="entry name" value="ZF_SWIM"/>
    <property type="match status" value="1"/>
</dbReference>
<evidence type="ECO:0000256" key="2">
    <source>
        <dbReference type="ARBA" id="ARBA00022771"/>
    </source>
</evidence>
<dbReference type="InterPro" id="IPR007527">
    <property type="entry name" value="Znf_SWIM"/>
</dbReference>
<evidence type="ECO:0000256" key="3">
    <source>
        <dbReference type="ARBA" id="ARBA00022833"/>
    </source>
</evidence>
<evidence type="ECO:0000256" key="5">
    <source>
        <dbReference type="SAM" id="MobiDB-lite"/>
    </source>
</evidence>
<dbReference type="InterPro" id="IPR004330">
    <property type="entry name" value="FAR1_DNA_bnd_dom"/>
</dbReference>
<feature type="compositionally biased region" description="Basic and acidic residues" evidence="5">
    <location>
        <begin position="728"/>
        <end position="737"/>
    </location>
</feature>
<proteinExistence type="predicted"/>
<gene>
    <name evidence="7" type="ORF">HannXRQ_Chr14g0449641</name>
</gene>
<dbReference type="AlphaFoldDB" id="A0A251SJ10"/>
<evidence type="ECO:0000259" key="6">
    <source>
        <dbReference type="PROSITE" id="PS50966"/>
    </source>
</evidence>
<feature type="domain" description="SWIM-type" evidence="6">
    <location>
        <begin position="541"/>
        <end position="577"/>
    </location>
</feature>
<dbReference type="Pfam" id="PF10551">
    <property type="entry name" value="MULE"/>
    <property type="match status" value="1"/>
</dbReference>
<evidence type="ECO:0000313" key="7">
    <source>
        <dbReference type="EMBL" id="OTF98807.1"/>
    </source>
</evidence>
<dbReference type="SMART" id="SM00575">
    <property type="entry name" value="ZnF_PMZ"/>
    <property type="match status" value="1"/>
</dbReference>
<evidence type="ECO:0000313" key="8">
    <source>
        <dbReference type="Proteomes" id="UP000215914"/>
    </source>
</evidence>